<evidence type="ECO:0000313" key="6">
    <source>
        <dbReference type="EMBL" id="SOE50849.1"/>
    </source>
</evidence>
<dbReference type="EMBL" id="FLRC01000014">
    <property type="protein sequence ID" value="SBT25075.1"/>
    <property type="molecule type" value="Genomic_DNA"/>
</dbReference>
<dbReference type="InterPro" id="IPR035421">
    <property type="entry name" value="Terminase_6C"/>
</dbReference>
<name>A0A1C3K0Z7_9BURK</name>
<dbReference type="STRING" id="1851544.ODI_01891"/>
<evidence type="ECO:0000259" key="3">
    <source>
        <dbReference type="Pfam" id="PF06056"/>
    </source>
</evidence>
<reference evidence="5 7" key="1">
    <citation type="submission" date="2016-06" db="EMBL/GenBank/DDBJ databases">
        <authorList>
            <person name="Kjaerup R.B."/>
            <person name="Dalgaard T.S."/>
            <person name="Juul-Madsen H.R."/>
        </authorList>
    </citation>
    <scope>NUCLEOTIDE SEQUENCE [LARGE SCALE GENOMIC DNA]</scope>
    <source>
        <strain evidence="5">Orrdi1</strain>
    </source>
</reference>
<dbReference type="InterPro" id="IPR010332">
    <property type="entry name" value="ATPase_terminase-su_N"/>
</dbReference>
<dbReference type="Pfam" id="PF17289">
    <property type="entry name" value="Terminase_6C"/>
    <property type="match status" value="1"/>
</dbReference>
<accession>A0A1C3K0Z7</accession>
<gene>
    <name evidence="5" type="ORF">ODI_01891</name>
    <name evidence="6" type="ORF">ODI_R3017</name>
</gene>
<dbReference type="Pfam" id="PF03237">
    <property type="entry name" value="Terminase_6N"/>
    <property type="match status" value="1"/>
</dbReference>
<dbReference type="EMBL" id="LT907988">
    <property type="protein sequence ID" value="SOE50849.1"/>
    <property type="molecule type" value="Genomic_DNA"/>
</dbReference>
<dbReference type="Gene3D" id="3.40.50.300">
    <property type="entry name" value="P-loop containing nucleotide triphosphate hydrolases"/>
    <property type="match status" value="1"/>
</dbReference>
<feature type="region of interest" description="Disordered" evidence="2">
    <location>
        <begin position="98"/>
        <end position="127"/>
    </location>
</feature>
<organism evidence="5 7">
    <name type="scientific">Orrella dioscoreae</name>
    <dbReference type="NCBI Taxonomy" id="1851544"/>
    <lineage>
        <taxon>Bacteria</taxon>
        <taxon>Pseudomonadati</taxon>
        <taxon>Pseudomonadota</taxon>
        <taxon>Betaproteobacteria</taxon>
        <taxon>Burkholderiales</taxon>
        <taxon>Alcaligenaceae</taxon>
        <taxon>Orrella</taxon>
    </lineage>
</organism>
<evidence type="ECO:0000256" key="1">
    <source>
        <dbReference type="ARBA" id="ARBA00022612"/>
    </source>
</evidence>
<keyword evidence="1" id="KW-1188">Viral release from host cell</keyword>
<reference evidence="6 7" key="2">
    <citation type="submission" date="2017-08" db="EMBL/GenBank/DDBJ databases">
        <authorList>
            <person name="de Groot N.N."/>
        </authorList>
    </citation>
    <scope>NUCLEOTIDE SEQUENCE [LARGE SCALE GENOMIC DNA]</scope>
    <source>
        <strain evidence="6">Orrdi1</strain>
    </source>
</reference>
<protein>
    <submittedName>
        <fullName evidence="5">Phage terminase, ATPase subunit</fullName>
    </submittedName>
</protein>
<evidence type="ECO:0000259" key="4">
    <source>
        <dbReference type="Pfam" id="PF17289"/>
    </source>
</evidence>
<dbReference type="Gene3D" id="3.30.420.240">
    <property type="match status" value="1"/>
</dbReference>
<evidence type="ECO:0000313" key="7">
    <source>
        <dbReference type="Proteomes" id="UP000078558"/>
    </source>
</evidence>
<dbReference type="KEGG" id="odi:ODI_R3017"/>
<proteinExistence type="predicted"/>
<keyword evidence="7" id="KW-1185">Reference proteome</keyword>
<dbReference type="Pfam" id="PF06056">
    <property type="entry name" value="Terminase_5"/>
    <property type="match status" value="1"/>
</dbReference>
<evidence type="ECO:0000256" key="2">
    <source>
        <dbReference type="SAM" id="MobiDB-lite"/>
    </source>
</evidence>
<dbReference type="InterPro" id="IPR027417">
    <property type="entry name" value="P-loop_NTPase"/>
</dbReference>
<feature type="domain" description="Terminase ATPase subunit N-terminal" evidence="3">
    <location>
        <begin position="12"/>
        <end position="69"/>
    </location>
</feature>
<dbReference type="AlphaFoldDB" id="A0A1C3K0Z7"/>
<dbReference type="Proteomes" id="UP000078558">
    <property type="component" value="Chromosome I"/>
</dbReference>
<sequence>MASMLQITEPLDPRRRARHLYWMGWRVSSIARELGEKRTTVHSWKTRDKWDEASAAEKIESSLETRLATLIAKEKKEGIDFKEIDLLGRQLERTTRVRRYESGGRESDLNPNIERRNAAPKQKPERNAISEEQAAALLLAFEREIFGYQKVWHRNSNQRTRMILKSRQIGATWYFAREALLDAIATGRNQIFLSASKAQAHVFKQYIIAFAREHADVDLKGDPIVLPNGAQLIFLGTNARTAQGHHGNFYFDEFFWVPRFTELNKVASAMALHKQYRKTYFSTPSAMSHEAFPHWNGDQFNKRRPKAERATIDVSHAALKDGMLAADRRWRQIVTILDAEAGGCNLFDIDELRIEYSPDEFANLLMCEFIDDTASVFPLKVMQSCMVDAMVDWTDVNWFGLRRYGHHPVSIGYDPSLNGDSAGLVVMALPNKPGAAFRVLERYQLRGEDFEAQAEKIQKLMQDYNVVDIAIDATGLGQGVYQLVKKFFPRVRKIVYSPEVKTRMVLKAQELIRAGRFLFDAGMNDIAAAFMAIRKTITASGNAITYTAGRAKETSHADLAWACMHSLDYESLAGESAGRASMEIIS</sequence>
<feature type="domain" description="Terminase large subunit gp17-like C-terminal" evidence="4">
    <location>
        <begin position="411"/>
        <end position="568"/>
    </location>
</feature>
<evidence type="ECO:0000313" key="5">
    <source>
        <dbReference type="EMBL" id="SBT25075.1"/>
    </source>
</evidence>